<keyword evidence="5" id="KW-1015">Disulfide bond</keyword>
<evidence type="ECO:0000256" key="6">
    <source>
        <dbReference type="SAM" id="SignalP"/>
    </source>
</evidence>
<dbReference type="AlphaFoldDB" id="A0AAV2U1I7"/>
<dbReference type="InterPro" id="IPR025661">
    <property type="entry name" value="Pept_asp_AS"/>
</dbReference>
<keyword evidence="4" id="KW-0788">Thiol protease</keyword>
<evidence type="ECO:0000313" key="9">
    <source>
        <dbReference type="Proteomes" id="UP001497525"/>
    </source>
</evidence>
<keyword evidence="3" id="KW-0378">Hydrolase</keyword>
<dbReference type="SUPFAM" id="SSF54001">
    <property type="entry name" value="Cysteine proteinases"/>
    <property type="match status" value="1"/>
</dbReference>
<evidence type="ECO:0000256" key="3">
    <source>
        <dbReference type="ARBA" id="ARBA00022801"/>
    </source>
</evidence>
<keyword evidence="6" id="KW-0732">Signal</keyword>
<feature type="domain" description="Peptidase C1A papain C-terminal" evidence="7">
    <location>
        <begin position="60"/>
        <end position="295"/>
    </location>
</feature>
<evidence type="ECO:0000256" key="4">
    <source>
        <dbReference type="ARBA" id="ARBA00022807"/>
    </source>
</evidence>
<feature type="signal peptide" evidence="6">
    <location>
        <begin position="1"/>
        <end position="17"/>
    </location>
</feature>
<proteinExistence type="inferred from homology"/>
<dbReference type="Pfam" id="PF00112">
    <property type="entry name" value="Peptidase_C1"/>
    <property type="match status" value="1"/>
</dbReference>
<evidence type="ECO:0000313" key="8">
    <source>
        <dbReference type="EMBL" id="CAL5141315.1"/>
    </source>
</evidence>
<keyword evidence="2" id="KW-0645">Protease</keyword>
<accession>A0AAV2U1I7</accession>
<dbReference type="CDD" id="cd02620">
    <property type="entry name" value="Peptidase_C1A_CathepsinB"/>
    <property type="match status" value="1"/>
</dbReference>
<dbReference type="Gene3D" id="3.90.70.10">
    <property type="entry name" value="Cysteine proteinases"/>
    <property type="match status" value="1"/>
</dbReference>
<comment type="similarity">
    <text evidence="1">Belongs to the peptidase C1 family.</text>
</comment>
<evidence type="ECO:0000256" key="5">
    <source>
        <dbReference type="ARBA" id="ARBA00023157"/>
    </source>
</evidence>
<dbReference type="PRINTS" id="PR00705">
    <property type="entry name" value="PAPAIN"/>
</dbReference>
<dbReference type="PANTHER" id="PTHR12411">
    <property type="entry name" value="CYSTEINE PROTEASE FAMILY C1-RELATED"/>
    <property type="match status" value="1"/>
</dbReference>
<dbReference type="PROSITE" id="PS00639">
    <property type="entry name" value="THIOL_PROTEASE_HIS"/>
    <property type="match status" value="1"/>
</dbReference>
<reference evidence="8" key="1">
    <citation type="submission" date="2024-06" db="EMBL/GenBank/DDBJ databases">
        <authorList>
            <person name="Liu X."/>
            <person name="Lenzi L."/>
            <person name="Haldenby T S."/>
            <person name="Uol C."/>
        </authorList>
    </citation>
    <scope>NUCLEOTIDE SEQUENCE</scope>
</reference>
<dbReference type="InterPro" id="IPR000668">
    <property type="entry name" value="Peptidase_C1A_C"/>
</dbReference>
<dbReference type="InterPro" id="IPR000169">
    <property type="entry name" value="Pept_cys_AS"/>
</dbReference>
<evidence type="ECO:0000256" key="2">
    <source>
        <dbReference type="ARBA" id="ARBA00022670"/>
    </source>
</evidence>
<dbReference type="InterPro" id="IPR038765">
    <property type="entry name" value="Papain-like_cys_pep_sf"/>
</dbReference>
<protein>
    <recommendedName>
        <fullName evidence="7">Peptidase C1A papain C-terminal domain-containing protein</fullName>
    </recommendedName>
</protein>
<dbReference type="InterPro" id="IPR013128">
    <property type="entry name" value="Peptidase_C1A"/>
</dbReference>
<dbReference type="GO" id="GO:0006508">
    <property type="term" value="P:proteolysis"/>
    <property type="evidence" value="ECO:0007669"/>
    <property type="project" value="UniProtKB-KW"/>
</dbReference>
<dbReference type="Proteomes" id="UP001497525">
    <property type="component" value="Unassembled WGS sequence"/>
</dbReference>
<dbReference type="SMART" id="SM00645">
    <property type="entry name" value="Pept_C1"/>
    <property type="match status" value="1"/>
</dbReference>
<dbReference type="PROSITE" id="PS00139">
    <property type="entry name" value="THIOL_PROTEASE_CYS"/>
    <property type="match status" value="1"/>
</dbReference>
<sequence length="295" mass="32573">MSALALLASLFAGFATTSPIEYELNWNISQIGALGQLRPTPEMIAEVGYKEVVYDENQAIPEEFDARQQWPHCISIRTIWAQGQCGCCWAVASASAMGDRYCVRNQGNVVLSAYDLMSCCKDCALNGPCRGGYSHKAWAHWSTIGVVTGGPTQCSGCTCYRYTGENLFNCDHTCRAGSGLSYYNELTHGRPPKFLVNNAEVIQREIMANGPVVAVMDVYTDFVDPGKEVYIHKSGAFRGGHAVRVIGWGVQYVSGQRVPYWLVANSWGTQWGDGGFFRILRGYNHCRMETMVLAD</sequence>
<evidence type="ECO:0000259" key="7">
    <source>
        <dbReference type="SMART" id="SM00645"/>
    </source>
</evidence>
<name>A0AAV2U1I7_CALDB</name>
<dbReference type="GO" id="GO:0008234">
    <property type="term" value="F:cysteine-type peptidase activity"/>
    <property type="evidence" value="ECO:0007669"/>
    <property type="project" value="UniProtKB-KW"/>
</dbReference>
<gene>
    <name evidence="8" type="ORF">CDAUBV1_LOCUS16567</name>
</gene>
<evidence type="ECO:0000256" key="1">
    <source>
        <dbReference type="ARBA" id="ARBA00008455"/>
    </source>
</evidence>
<feature type="chain" id="PRO_5043595625" description="Peptidase C1A papain C-terminal domain-containing protein" evidence="6">
    <location>
        <begin position="18"/>
        <end position="295"/>
    </location>
</feature>
<dbReference type="EMBL" id="CAXLJL010000845">
    <property type="protein sequence ID" value="CAL5141315.1"/>
    <property type="molecule type" value="Genomic_DNA"/>
</dbReference>
<dbReference type="PROSITE" id="PS00640">
    <property type="entry name" value="THIOL_PROTEASE_ASN"/>
    <property type="match status" value="1"/>
</dbReference>
<comment type="caution">
    <text evidence="8">The sequence shown here is derived from an EMBL/GenBank/DDBJ whole genome shotgun (WGS) entry which is preliminary data.</text>
</comment>
<organism evidence="8 9">
    <name type="scientific">Calicophoron daubneyi</name>
    <name type="common">Rumen fluke</name>
    <name type="synonym">Paramphistomum daubneyi</name>
    <dbReference type="NCBI Taxonomy" id="300641"/>
    <lineage>
        <taxon>Eukaryota</taxon>
        <taxon>Metazoa</taxon>
        <taxon>Spiralia</taxon>
        <taxon>Lophotrochozoa</taxon>
        <taxon>Platyhelminthes</taxon>
        <taxon>Trematoda</taxon>
        <taxon>Digenea</taxon>
        <taxon>Plagiorchiida</taxon>
        <taxon>Pronocephalata</taxon>
        <taxon>Paramphistomoidea</taxon>
        <taxon>Paramphistomidae</taxon>
        <taxon>Calicophoron</taxon>
    </lineage>
</organism>
<dbReference type="InterPro" id="IPR025660">
    <property type="entry name" value="Pept_his_AS"/>
</dbReference>